<evidence type="ECO:0000313" key="4">
    <source>
        <dbReference type="Proteomes" id="UP000317318"/>
    </source>
</evidence>
<sequence length="144" mass="14601" precursor="true">MRALATLLATLLSLCLGCSPNSDAPGVAPSSTTPPSTAADPGAVGWVTITNNNYGSMGSETGTAPDGSDTYKYKVVRAHFGDLLQDIAETTETSVSCSDATKLDMGVTLTFEGATAADLVADLAGQLNLAVSEDPPGNFVLSSQ</sequence>
<feature type="signal peptide" evidence="2">
    <location>
        <begin position="1"/>
        <end position="24"/>
    </location>
</feature>
<protein>
    <submittedName>
        <fullName evidence="3">Uncharacterized protein</fullName>
    </submittedName>
</protein>
<feature type="chain" id="PRO_5021804382" evidence="2">
    <location>
        <begin position="25"/>
        <end position="144"/>
    </location>
</feature>
<dbReference type="Proteomes" id="UP000317318">
    <property type="component" value="Chromosome"/>
</dbReference>
<name>A0A517R642_9PLAN</name>
<organism evidence="3 4">
    <name type="scientific">Stratiformator vulcanicus</name>
    <dbReference type="NCBI Taxonomy" id="2527980"/>
    <lineage>
        <taxon>Bacteria</taxon>
        <taxon>Pseudomonadati</taxon>
        <taxon>Planctomycetota</taxon>
        <taxon>Planctomycetia</taxon>
        <taxon>Planctomycetales</taxon>
        <taxon>Planctomycetaceae</taxon>
        <taxon>Stratiformator</taxon>
    </lineage>
</organism>
<dbReference type="KEGG" id="svp:Pan189_37730"/>
<dbReference type="AlphaFoldDB" id="A0A517R642"/>
<keyword evidence="4" id="KW-1185">Reference proteome</keyword>
<accession>A0A517R642</accession>
<feature type="compositionally biased region" description="Low complexity" evidence="1">
    <location>
        <begin position="28"/>
        <end position="39"/>
    </location>
</feature>
<feature type="region of interest" description="Disordered" evidence="1">
    <location>
        <begin position="23"/>
        <end position="43"/>
    </location>
</feature>
<evidence type="ECO:0000256" key="2">
    <source>
        <dbReference type="SAM" id="SignalP"/>
    </source>
</evidence>
<evidence type="ECO:0000313" key="3">
    <source>
        <dbReference type="EMBL" id="QDT39367.1"/>
    </source>
</evidence>
<reference evidence="3 4" key="1">
    <citation type="submission" date="2019-02" db="EMBL/GenBank/DDBJ databases">
        <title>Deep-cultivation of Planctomycetes and their phenomic and genomic characterization uncovers novel biology.</title>
        <authorList>
            <person name="Wiegand S."/>
            <person name="Jogler M."/>
            <person name="Boedeker C."/>
            <person name="Pinto D."/>
            <person name="Vollmers J."/>
            <person name="Rivas-Marin E."/>
            <person name="Kohn T."/>
            <person name="Peeters S.H."/>
            <person name="Heuer A."/>
            <person name="Rast P."/>
            <person name="Oberbeckmann S."/>
            <person name="Bunk B."/>
            <person name="Jeske O."/>
            <person name="Meyerdierks A."/>
            <person name="Storesund J.E."/>
            <person name="Kallscheuer N."/>
            <person name="Luecker S."/>
            <person name="Lage O.M."/>
            <person name="Pohl T."/>
            <person name="Merkel B.J."/>
            <person name="Hornburger P."/>
            <person name="Mueller R.-W."/>
            <person name="Bruemmer F."/>
            <person name="Labrenz M."/>
            <person name="Spormann A.M."/>
            <person name="Op den Camp H."/>
            <person name="Overmann J."/>
            <person name="Amann R."/>
            <person name="Jetten M.S.M."/>
            <person name="Mascher T."/>
            <person name="Medema M.H."/>
            <person name="Devos D.P."/>
            <person name="Kaster A.-K."/>
            <person name="Ovreas L."/>
            <person name="Rohde M."/>
            <person name="Galperin M.Y."/>
            <person name="Jogler C."/>
        </authorList>
    </citation>
    <scope>NUCLEOTIDE SEQUENCE [LARGE SCALE GENOMIC DNA]</scope>
    <source>
        <strain evidence="3 4">Pan189</strain>
    </source>
</reference>
<gene>
    <name evidence="3" type="ORF">Pan189_37730</name>
</gene>
<dbReference type="EMBL" id="CP036268">
    <property type="protein sequence ID" value="QDT39367.1"/>
    <property type="molecule type" value="Genomic_DNA"/>
</dbReference>
<keyword evidence="2" id="KW-0732">Signal</keyword>
<evidence type="ECO:0000256" key="1">
    <source>
        <dbReference type="SAM" id="MobiDB-lite"/>
    </source>
</evidence>
<proteinExistence type="predicted"/>